<organism evidence="3 4">
    <name type="scientific">Solidesulfovibrio fructosivorans JJ]</name>
    <dbReference type="NCBI Taxonomy" id="596151"/>
    <lineage>
        <taxon>Bacteria</taxon>
        <taxon>Pseudomonadati</taxon>
        <taxon>Thermodesulfobacteriota</taxon>
        <taxon>Desulfovibrionia</taxon>
        <taxon>Desulfovibrionales</taxon>
        <taxon>Desulfovibrionaceae</taxon>
        <taxon>Solidesulfovibrio</taxon>
    </lineage>
</organism>
<dbReference type="EMBL" id="AECZ01000015">
    <property type="protein sequence ID" value="EFL50881.1"/>
    <property type="molecule type" value="Genomic_DNA"/>
</dbReference>
<dbReference type="InterPro" id="IPR036514">
    <property type="entry name" value="SGNH_hydro_sf"/>
</dbReference>
<dbReference type="RefSeq" id="WP_005994261.1">
    <property type="nucleotide sequence ID" value="NZ_AECZ01000015.1"/>
</dbReference>
<evidence type="ECO:0000313" key="3">
    <source>
        <dbReference type="EMBL" id="EFL50881.1"/>
    </source>
</evidence>
<proteinExistence type="predicted"/>
<evidence type="ECO:0000259" key="2">
    <source>
        <dbReference type="Pfam" id="PF03629"/>
    </source>
</evidence>
<dbReference type="Gene3D" id="3.40.50.1110">
    <property type="entry name" value="SGNH hydrolase"/>
    <property type="match status" value="1"/>
</dbReference>
<protein>
    <recommendedName>
        <fullName evidence="2">Sialate O-acetylesterase domain-containing protein</fullName>
    </recommendedName>
</protein>
<dbReference type="Proteomes" id="UP000006250">
    <property type="component" value="Unassembled WGS sequence"/>
</dbReference>
<keyword evidence="1" id="KW-0378">Hydrolase</keyword>
<dbReference type="OrthoDB" id="9795554at2"/>
<dbReference type="InterPro" id="IPR005181">
    <property type="entry name" value="SASA"/>
</dbReference>
<dbReference type="SUPFAM" id="SSF52266">
    <property type="entry name" value="SGNH hydrolase"/>
    <property type="match status" value="1"/>
</dbReference>
<dbReference type="Pfam" id="PF03629">
    <property type="entry name" value="SASA"/>
    <property type="match status" value="1"/>
</dbReference>
<dbReference type="eggNOG" id="COG2755">
    <property type="taxonomic scope" value="Bacteria"/>
</dbReference>
<name>E1JXV8_SOLFR</name>
<gene>
    <name evidence="3" type="ORF">DesfrDRAFT_2457</name>
</gene>
<reference evidence="3 4" key="1">
    <citation type="submission" date="2010-08" db="EMBL/GenBank/DDBJ databases">
        <title>The draft genome of Desulfovibrio fructosovorans JJ.</title>
        <authorList>
            <consortium name="US DOE Joint Genome Institute (JGI-PGF)"/>
            <person name="Lucas S."/>
            <person name="Copeland A."/>
            <person name="Lapidus A."/>
            <person name="Cheng J.-F."/>
            <person name="Bruce D."/>
            <person name="Goodwin L."/>
            <person name="Pitluck S."/>
            <person name="Land M.L."/>
            <person name="Hauser L."/>
            <person name="Chang Y.-J."/>
            <person name="Jeffries C."/>
            <person name="Wall J.D."/>
            <person name="Stahl D.A."/>
            <person name="Arkin A.P."/>
            <person name="Dehal P."/>
            <person name="Stolyar S.M."/>
            <person name="Hazen T.C."/>
            <person name="Woyke T.J."/>
        </authorList>
    </citation>
    <scope>NUCLEOTIDE SEQUENCE [LARGE SCALE GENOMIC DNA]</scope>
    <source>
        <strain evidence="3 4">JJ</strain>
    </source>
</reference>
<evidence type="ECO:0000313" key="4">
    <source>
        <dbReference type="Proteomes" id="UP000006250"/>
    </source>
</evidence>
<keyword evidence="4" id="KW-1185">Reference proteome</keyword>
<evidence type="ECO:0000256" key="1">
    <source>
        <dbReference type="ARBA" id="ARBA00022801"/>
    </source>
</evidence>
<dbReference type="STRING" id="596151.DesfrDRAFT_2457"/>
<sequence length="375" mass="40482">MICIALSNRSLSSPNRQDQNRAVLLFRWLFPVIFLLGSVGANAATVGRTLTFPLADDVVQRGPSETADVHFSLSPGNNPVRVQLIPADKAFAPNNIREISVPAGTIRGVFPAVPGGFYSLCLKGRPNTCRHVGVGEIFLVAGQSNAVSVADPGKPVVSETGRVAVSVHHGNDPEHANEPPGTETLHFVTKDHPTMVGVCWVRLGDLLVQKYKVPIGFVLVARSATNTECWNPAGGICWGPAAKALAARRFRAVLWHQGESDVMAGFPMEKSLANMRAMITASREIQPNIPWIVARNSLKNATPYAEQAVRRAQETLIASGTVRPGPDTDVLRDHPGWVGVADFGPDARKRCGELWFAPVDALLSENVTHMKRHAP</sequence>
<accession>E1JXV8</accession>
<feature type="domain" description="Sialate O-acetylesterase" evidence="2">
    <location>
        <begin position="136"/>
        <end position="315"/>
    </location>
</feature>
<dbReference type="AlphaFoldDB" id="E1JXV8"/>
<comment type="caution">
    <text evidence="3">The sequence shown here is derived from an EMBL/GenBank/DDBJ whole genome shotgun (WGS) entry which is preliminary data.</text>
</comment>
<dbReference type="GO" id="GO:0016788">
    <property type="term" value="F:hydrolase activity, acting on ester bonds"/>
    <property type="evidence" value="ECO:0007669"/>
    <property type="project" value="UniProtKB-ARBA"/>
</dbReference>